<dbReference type="STRING" id="589924.Ferp_1643"/>
<gene>
    <name evidence="2" type="ordered locus">Ferp_1643</name>
</gene>
<feature type="transmembrane region" description="Helical" evidence="1">
    <location>
        <begin position="218"/>
        <end position="238"/>
    </location>
</feature>
<dbReference type="PaxDb" id="589924-Ferp_1643"/>
<evidence type="ECO:0000256" key="1">
    <source>
        <dbReference type="SAM" id="Phobius"/>
    </source>
</evidence>
<feature type="transmembrane region" description="Helical" evidence="1">
    <location>
        <begin position="250"/>
        <end position="273"/>
    </location>
</feature>
<feature type="transmembrane region" description="Helical" evidence="1">
    <location>
        <begin position="52"/>
        <end position="74"/>
    </location>
</feature>
<keyword evidence="1" id="KW-0812">Transmembrane</keyword>
<feature type="transmembrane region" description="Helical" evidence="1">
    <location>
        <begin position="94"/>
        <end position="127"/>
    </location>
</feature>
<dbReference type="PANTHER" id="PTHR10790">
    <property type="entry name" value="TPR-DOMAIN CONTAINING PROTEIN"/>
    <property type="match status" value="1"/>
</dbReference>
<name>D3RZ78_FERPA</name>
<feature type="transmembrane region" description="Helical" evidence="1">
    <location>
        <begin position="294"/>
        <end position="316"/>
    </location>
</feature>
<dbReference type="AlphaFoldDB" id="D3RZ78"/>
<protein>
    <submittedName>
        <fullName evidence="2">YYY membrane protein</fullName>
    </submittedName>
</protein>
<dbReference type="eggNOG" id="arCOG00563">
    <property type="taxonomic scope" value="Archaea"/>
</dbReference>
<accession>D3RZ78</accession>
<feature type="transmembrane region" description="Helical" evidence="1">
    <location>
        <begin position="413"/>
        <end position="430"/>
    </location>
</feature>
<feature type="transmembrane region" description="Helical" evidence="1">
    <location>
        <begin position="195"/>
        <end position="211"/>
    </location>
</feature>
<reference evidence="2 3" key="2">
    <citation type="journal article" date="2011" name="Stand. Genomic Sci.">
        <title>Complete genome sequence of Ferroglobus placidus AEDII12DO.</title>
        <authorList>
            <person name="Anderson I."/>
            <person name="Risso C."/>
            <person name="Holmes D."/>
            <person name="Lucas S."/>
            <person name="Copeland A."/>
            <person name="Lapidus A."/>
            <person name="Cheng J.F."/>
            <person name="Bruce D."/>
            <person name="Goodwin L."/>
            <person name="Pitluck S."/>
            <person name="Saunders E."/>
            <person name="Brettin T."/>
            <person name="Detter J.C."/>
            <person name="Han C."/>
            <person name="Tapia R."/>
            <person name="Larimer F."/>
            <person name="Land M."/>
            <person name="Hauser L."/>
            <person name="Woyke T."/>
            <person name="Lovley D."/>
            <person name="Kyrpides N."/>
            <person name="Ivanova N."/>
        </authorList>
    </citation>
    <scope>NUCLEOTIDE SEQUENCE [LARGE SCALE GENOMIC DNA]</scope>
    <source>
        <strain evidence="3">DSM 10642 / AEDII12DO</strain>
    </source>
</reference>
<keyword evidence="3" id="KW-1185">Reference proteome</keyword>
<dbReference type="HOGENOM" id="CLU_011570_1_0_2"/>
<feature type="transmembrane region" description="Helical" evidence="1">
    <location>
        <begin position="322"/>
        <end position="342"/>
    </location>
</feature>
<keyword evidence="1" id="KW-0472">Membrane</keyword>
<dbReference type="Pfam" id="PF10060">
    <property type="entry name" value="DUF2298"/>
    <property type="match status" value="1"/>
</dbReference>
<dbReference type="Proteomes" id="UP000002613">
    <property type="component" value="Chromosome"/>
</dbReference>
<keyword evidence="1" id="KW-1133">Transmembrane helix</keyword>
<dbReference type="EMBL" id="CP001899">
    <property type="protein sequence ID" value="ADC65791.1"/>
    <property type="molecule type" value="Genomic_DNA"/>
</dbReference>
<feature type="transmembrane region" description="Helical" evidence="1">
    <location>
        <begin position="354"/>
        <end position="378"/>
    </location>
</feature>
<sequence>MILVLIPLNNANVRTTILNVSSPNDPDRELLLFFLQSRCAKKVKNLYLNEKLFKVFEIVAFLLVVEIIGFSAYPLLRKEFGEEAYSLSKPFGLAILTAVALSFSLAGLNFFLSSLLALISLVILAVINRDGFYFEGETFKEELVFLISYSLSLLYLSLKPEIYFAYSEDFTDFAFLKSVLRFGILKDPWFGGEQIFYYFFGHALAASLIKLSRVKAEVGYNLAVAAYYSLAVTLSYSLGKRTTKKDIYGILSALFVCFAGFFSGFFQLVAFLFKTPILGYKVANTTLFQWLLNFDFSAATRVIDGAVVFYPFFTFLQGDMHAHFMSIPFQLAILLSSLSLYTSFSSKKFATTTFLFTFTLGINAWSFVLAFLLIPILLLKSKRFAILSVFLAVFITLLILTGILKFVESRTEFFDFLQVFALFLASTILYTAKKLDWKEFLLILFFIPLGLLLNFHLLFLFPLAFLLLREKSFENILLFAGTLTILFCELFYFDDPLGKPFERMNTVMKLYISAWIFWGVASAIHLSKLGRSALAVLAVFAFSLLHPVASLIAMPNSELLGNSGKVTLDGAEWLKEKHLEEYLAIKWLENKSGVVLEAPGEAYTYSSRVSTFTGLPTVIGWRTHEIMWGRSWEEVEERIKEVDEIYLNGSLELAKKYGVRYVFFGEVERIRYDKSELDYPWLKVVFKKGNVTIYEVP</sequence>
<dbReference type="NCBIfam" id="TIGR03662">
    <property type="entry name" value="Chlor_Arch_YYY"/>
    <property type="match status" value="1"/>
</dbReference>
<feature type="transmembrane region" description="Helical" evidence="1">
    <location>
        <begin position="384"/>
        <end position="406"/>
    </location>
</feature>
<feature type="transmembrane region" description="Helical" evidence="1">
    <location>
        <begin position="508"/>
        <end position="526"/>
    </location>
</feature>
<feature type="transmembrane region" description="Helical" evidence="1">
    <location>
        <begin position="442"/>
        <end position="468"/>
    </location>
</feature>
<dbReference type="KEGG" id="fpl:Ferp_1643"/>
<organism evidence="2 3">
    <name type="scientific">Ferroglobus placidus (strain DSM 10642 / AEDII12DO)</name>
    <dbReference type="NCBI Taxonomy" id="589924"/>
    <lineage>
        <taxon>Archaea</taxon>
        <taxon>Methanobacteriati</taxon>
        <taxon>Methanobacteriota</taxon>
        <taxon>Archaeoglobi</taxon>
        <taxon>Archaeoglobales</taxon>
        <taxon>Archaeoglobaceae</taxon>
        <taxon>Ferroglobus</taxon>
    </lineage>
</organism>
<reference evidence="3" key="1">
    <citation type="submission" date="2010-02" db="EMBL/GenBank/DDBJ databases">
        <title>Complete sequence of Ferroglobus placidus DSM 10642.</title>
        <authorList>
            <consortium name="US DOE Joint Genome Institute"/>
            <person name="Lucas S."/>
            <person name="Copeland A."/>
            <person name="Lapidus A."/>
            <person name="Cheng J.-F."/>
            <person name="Bruce D."/>
            <person name="Goodwin L."/>
            <person name="Pitluck S."/>
            <person name="Saunders E."/>
            <person name="Brettin T."/>
            <person name="Detter J.C."/>
            <person name="Han C."/>
            <person name="Tapia R."/>
            <person name="Larimer F."/>
            <person name="Land M."/>
            <person name="Hauser L."/>
            <person name="Kyrpides N."/>
            <person name="Ivanova N."/>
            <person name="Holmes D."/>
            <person name="Lovley D."/>
            <person name="Kyrpides N."/>
            <person name="Anderson I.J."/>
            <person name="Woyke T."/>
        </authorList>
    </citation>
    <scope>NUCLEOTIDE SEQUENCE [LARGE SCALE GENOMIC DNA]</scope>
    <source>
        <strain evidence="3">DSM 10642 / AEDII12DO</strain>
    </source>
</reference>
<feature type="transmembrane region" description="Helical" evidence="1">
    <location>
        <begin position="475"/>
        <end position="493"/>
    </location>
</feature>
<evidence type="ECO:0000313" key="2">
    <source>
        <dbReference type="EMBL" id="ADC65791.1"/>
    </source>
</evidence>
<feature type="transmembrane region" description="Helical" evidence="1">
    <location>
        <begin position="533"/>
        <end position="554"/>
    </location>
</feature>
<feature type="transmembrane region" description="Helical" evidence="1">
    <location>
        <begin position="139"/>
        <end position="158"/>
    </location>
</feature>
<evidence type="ECO:0000313" key="3">
    <source>
        <dbReference type="Proteomes" id="UP000002613"/>
    </source>
</evidence>
<dbReference type="PANTHER" id="PTHR10790:SF51">
    <property type="entry name" value="TETRATRICOPEPTIDE REPEAT PROTEIN"/>
    <property type="match status" value="1"/>
</dbReference>
<dbReference type="InterPro" id="IPR018746">
    <property type="entry name" value="DUF2298"/>
</dbReference>
<proteinExistence type="predicted"/>